<keyword evidence="3" id="KW-0472">Membrane</keyword>
<evidence type="ECO:0000256" key="3">
    <source>
        <dbReference type="SAM" id="Phobius"/>
    </source>
</evidence>
<keyword evidence="6" id="KW-1185">Reference proteome</keyword>
<organism evidence="5 6">
    <name type="scientific">Vibrio quintilis</name>
    <dbReference type="NCBI Taxonomy" id="1117707"/>
    <lineage>
        <taxon>Bacteria</taxon>
        <taxon>Pseudomonadati</taxon>
        <taxon>Pseudomonadota</taxon>
        <taxon>Gammaproteobacteria</taxon>
        <taxon>Vibrionales</taxon>
        <taxon>Vibrionaceae</taxon>
        <taxon>Vibrio</taxon>
    </lineage>
</organism>
<dbReference type="Pfam" id="PF01145">
    <property type="entry name" value="Band_7"/>
    <property type="match status" value="1"/>
</dbReference>
<protein>
    <submittedName>
        <fullName evidence="5">SPFH domain / Band 7 family protein</fullName>
    </submittedName>
</protein>
<evidence type="ECO:0000256" key="2">
    <source>
        <dbReference type="SAM" id="MobiDB-lite"/>
    </source>
</evidence>
<dbReference type="PANTHER" id="PTHR23222">
    <property type="entry name" value="PROHIBITIN"/>
    <property type="match status" value="1"/>
</dbReference>
<feature type="compositionally biased region" description="Basic and acidic residues" evidence="2">
    <location>
        <begin position="387"/>
        <end position="401"/>
    </location>
</feature>
<keyword evidence="3" id="KW-0812">Transmembrane</keyword>
<evidence type="ECO:0000259" key="4">
    <source>
        <dbReference type="Pfam" id="PF01145"/>
    </source>
</evidence>
<dbReference type="STRING" id="1117707.VQ7734_00170"/>
<dbReference type="CDD" id="cd03401">
    <property type="entry name" value="SPFH_prohibitin"/>
    <property type="match status" value="1"/>
</dbReference>
<dbReference type="InterPro" id="IPR036013">
    <property type="entry name" value="Band_7/SPFH_dom_sf"/>
</dbReference>
<feature type="transmembrane region" description="Helical" evidence="3">
    <location>
        <begin position="48"/>
        <end position="68"/>
    </location>
</feature>
<proteinExistence type="predicted"/>
<dbReference type="AlphaFoldDB" id="A0A1M7YPP2"/>
<accession>A0A1M7YPP2</accession>
<dbReference type="EMBL" id="FRFG01000003">
    <property type="protein sequence ID" value="SHO54456.1"/>
    <property type="molecule type" value="Genomic_DNA"/>
</dbReference>
<dbReference type="Proteomes" id="UP000184600">
    <property type="component" value="Unassembled WGS sequence"/>
</dbReference>
<evidence type="ECO:0000313" key="6">
    <source>
        <dbReference type="Proteomes" id="UP000184600"/>
    </source>
</evidence>
<evidence type="ECO:0000256" key="1">
    <source>
        <dbReference type="ARBA" id="ARBA00004167"/>
    </source>
</evidence>
<dbReference type="InterPro" id="IPR000163">
    <property type="entry name" value="Prohibitin"/>
</dbReference>
<name>A0A1M7YPP2_9VIBR</name>
<gene>
    <name evidence="5" type="ORF">VQ7734_00170</name>
</gene>
<dbReference type="GO" id="GO:0016020">
    <property type="term" value="C:membrane"/>
    <property type="evidence" value="ECO:0007669"/>
    <property type="project" value="UniProtKB-SubCell"/>
</dbReference>
<dbReference type="RefSeq" id="WP_073579367.1">
    <property type="nucleotide sequence ID" value="NZ_AP024898.1"/>
</dbReference>
<reference evidence="6" key="1">
    <citation type="submission" date="2016-12" db="EMBL/GenBank/DDBJ databases">
        <authorList>
            <person name="Rodrigo-Torres L."/>
            <person name="Arahal R.D."/>
            <person name="Lucena T."/>
        </authorList>
    </citation>
    <scope>NUCLEOTIDE SEQUENCE [LARGE SCALE GENOMIC DNA]</scope>
</reference>
<dbReference type="Gene3D" id="3.30.479.30">
    <property type="entry name" value="Band 7 domain"/>
    <property type="match status" value="1"/>
</dbReference>
<sequence>MSIIIPIWLLPSILLSLITLTGMYLFVAKNYPERFLVVRFIRKNRIQLALTGLFFIFILLAVGPKVLIPVPYGHAGVIWKRFAGGTDLDETLHEGTALVMPWNRIYIYSTKYQTITHEFEAVTKNGLATKVYVILRFRVIRKTLPYLHVNAGVHYIERMLLPEIGSWSRLVIARHSAEEVYSTNRLEVQKEIFSLLRGEVETMESDEGHSCELTADDGDGHYSNIHCSAKDYFEIQDFLIQSIDLPKGIREAIVRKIEQTHLADEYDWRITVAEKEAVRKEKEAEGIAKFQSIVTGGISDTYLRWRGIEATLELAKSDNSKVVVIGGGKDGLPIILNTAGDAKSGVSEKGDSEEARSDTFISVKPDELKKEEHVVVNGSTRCVNGCDVDKTKNKDNSRQKEQTLASSGAPEKKTVPEKTNP</sequence>
<dbReference type="SUPFAM" id="SSF117892">
    <property type="entry name" value="Band 7/SPFH domain"/>
    <property type="match status" value="1"/>
</dbReference>
<feature type="domain" description="Band 7" evidence="4">
    <location>
        <begin position="70"/>
        <end position="277"/>
    </location>
</feature>
<keyword evidence="3" id="KW-1133">Transmembrane helix</keyword>
<feature type="compositionally biased region" description="Basic and acidic residues" evidence="2">
    <location>
        <begin position="410"/>
        <end position="421"/>
    </location>
</feature>
<feature type="transmembrane region" description="Helical" evidence="3">
    <location>
        <begin position="6"/>
        <end position="27"/>
    </location>
</feature>
<dbReference type="InterPro" id="IPR001107">
    <property type="entry name" value="Band_7"/>
</dbReference>
<feature type="region of interest" description="Disordered" evidence="2">
    <location>
        <begin position="385"/>
        <end position="421"/>
    </location>
</feature>
<evidence type="ECO:0000313" key="5">
    <source>
        <dbReference type="EMBL" id="SHO54456.1"/>
    </source>
</evidence>
<dbReference type="OrthoDB" id="9792660at2"/>
<dbReference type="PANTHER" id="PTHR23222:SF0">
    <property type="entry name" value="PROHIBITIN 1"/>
    <property type="match status" value="1"/>
</dbReference>
<comment type="subcellular location">
    <subcellularLocation>
        <location evidence="1">Membrane</location>
        <topology evidence="1">Single-pass membrane protein</topology>
    </subcellularLocation>
</comment>